<dbReference type="RefSeq" id="WP_143427006.1">
    <property type="nucleotide sequence ID" value="NZ_PDJI01000004.1"/>
</dbReference>
<comment type="caution">
    <text evidence="2">The sequence shown here is derived from an EMBL/GenBank/DDBJ whole genome shotgun (WGS) entry which is preliminary data.</text>
</comment>
<evidence type="ECO:0000313" key="3">
    <source>
        <dbReference type="Proteomes" id="UP000222106"/>
    </source>
</evidence>
<keyword evidence="1" id="KW-0472">Membrane</keyword>
<feature type="transmembrane region" description="Helical" evidence="1">
    <location>
        <begin position="43"/>
        <end position="65"/>
    </location>
</feature>
<sequence length="86" mass="8919">MLSVPPKMSAAQMFWLGAGLTAFQFVSEWLLYGSAVALNFPSVVLLAVGVAGQLGIGLIVASIIVKALIAPRATLADTESPHRGIP</sequence>
<dbReference type="Proteomes" id="UP000222106">
    <property type="component" value="Unassembled WGS sequence"/>
</dbReference>
<gene>
    <name evidence="2" type="ORF">ATJ97_2444</name>
</gene>
<keyword evidence="1" id="KW-0812">Transmembrane</keyword>
<accession>A0A2A9ELT0</accession>
<keyword evidence="3" id="KW-1185">Reference proteome</keyword>
<reference evidence="2 3" key="1">
    <citation type="submission" date="2017-10" db="EMBL/GenBank/DDBJ databases">
        <title>Sequencing the genomes of 1000 actinobacteria strains.</title>
        <authorList>
            <person name="Klenk H.-P."/>
        </authorList>
    </citation>
    <scope>NUCLEOTIDE SEQUENCE [LARGE SCALE GENOMIC DNA]</scope>
    <source>
        <strain evidence="2 3">DSM 21838</strain>
    </source>
</reference>
<proteinExistence type="predicted"/>
<protein>
    <submittedName>
        <fullName evidence="2">Uncharacterized protein</fullName>
    </submittedName>
</protein>
<name>A0A2A9ELT0_9MICO</name>
<dbReference type="AlphaFoldDB" id="A0A2A9ELT0"/>
<evidence type="ECO:0000256" key="1">
    <source>
        <dbReference type="SAM" id="Phobius"/>
    </source>
</evidence>
<organism evidence="2 3">
    <name type="scientific">Georgenia soli</name>
    <dbReference type="NCBI Taxonomy" id="638953"/>
    <lineage>
        <taxon>Bacteria</taxon>
        <taxon>Bacillati</taxon>
        <taxon>Actinomycetota</taxon>
        <taxon>Actinomycetes</taxon>
        <taxon>Micrococcales</taxon>
        <taxon>Bogoriellaceae</taxon>
        <taxon>Georgenia</taxon>
    </lineage>
</organism>
<dbReference type="EMBL" id="PDJI01000004">
    <property type="protein sequence ID" value="PFG39924.1"/>
    <property type="molecule type" value="Genomic_DNA"/>
</dbReference>
<evidence type="ECO:0000313" key="2">
    <source>
        <dbReference type="EMBL" id="PFG39924.1"/>
    </source>
</evidence>
<keyword evidence="1" id="KW-1133">Transmembrane helix</keyword>